<dbReference type="AlphaFoldDB" id="K2L0K2"/>
<sequence length="141" mass="14489">MKLLKVLSTGRVAAFALAFFIGSAGAAMIQQDMSDEAIAERIKPVGKVHIAGAEAASAAASGPRSGEQVYNTFCSACHGTGALGAPKHNDPAAWGPRVEQGMDTLLSHALNGLNAMPPKGTCSDCSEDEIKAAIEFMTEGV</sequence>
<name>K2L0K2_9GAMM</name>
<dbReference type="PROSITE" id="PS51007">
    <property type="entry name" value="CYTC"/>
    <property type="match status" value="1"/>
</dbReference>
<accession>K2L0K2</accession>
<feature type="chain" id="PRO_5003863342" evidence="7">
    <location>
        <begin position="27"/>
        <end position="141"/>
    </location>
</feature>
<dbReference type="InterPro" id="IPR036909">
    <property type="entry name" value="Cyt_c-like_dom_sf"/>
</dbReference>
<dbReference type="Gene3D" id="1.10.760.10">
    <property type="entry name" value="Cytochrome c-like domain"/>
    <property type="match status" value="1"/>
</dbReference>
<dbReference type="RefSeq" id="WP_008488946.1">
    <property type="nucleotide sequence ID" value="NZ_AMRG01000009.1"/>
</dbReference>
<keyword evidence="2 6" id="KW-0349">Heme</keyword>
<evidence type="ECO:0000259" key="8">
    <source>
        <dbReference type="PROSITE" id="PS51007"/>
    </source>
</evidence>
<keyword evidence="4" id="KW-0249">Electron transport</keyword>
<keyword evidence="10" id="KW-1185">Reference proteome</keyword>
<evidence type="ECO:0000256" key="6">
    <source>
        <dbReference type="PROSITE-ProRule" id="PRU00433"/>
    </source>
</evidence>
<feature type="domain" description="Cytochrome c" evidence="8">
    <location>
        <begin position="61"/>
        <end position="141"/>
    </location>
</feature>
<evidence type="ECO:0000256" key="5">
    <source>
        <dbReference type="ARBA" id="ARBA00023004"/>
    </source>
</evidence>
<keyword evidence="5 6" id="KW-0408">Iron</keyword>
<dbReference type="Pfam" id="PF13442">
    <property type="entry name" value="Cytochrome_CBB3"/>
    <property type="match status" value="1"/>
</dbReference>
<dbReference type="Proteomes" id="UP000014115">
    <property type="component" value="Unassembled WGS sequence"/>
</dbReference>
<dbReference type="PANTHER" id="PTHR40942">
    <property type="match status" value="1"/>
</dbReference>
<proteinExistence type="predicted"/>
<dbReference type="PANTHER" id="PTHR40942:SF4">
    <property type="entry name" value="CYTOCHROME C5"/>
    <property type="match status" value="1"/>
</dbReference>
<evidence type="ECO:0000256" key="3">
    <source>
        <dbReference type="ARBA" id="ARBA00022723"/>
    </source>
</evidence>
<keyword evidence="7" id="KW-0732">Signal</keyword>
<evidence type="ECO:0000313" key="10">
    <source>
        <dbReference type="Proteomes" id="UP000014115"/>
    </source>
</evidence>
<organism evidence="9 10">
    <name type="scientific">Idiomarina xiamenensis 10-D-4</name>
    <dbReference type="NCBI Taxonomy" id="740709"/>
    <lineage>
        <taxon>Bacteria</taxon>
        <taxon>Pseudomonadati</taxon>
        <taxon>Pseudomonadota</taxon>
        <taxon>Gammaproteobacteria</taxon>
        <taxon>Alteromonadales</taxon>
        <taxon>Idiomarinaceae</taxon>
        <taxon>Idiomarina</taxon>
    </lineage>
</organism>
<reference evidence="9 10" key="1">
    <citation type="journal article" date="2012" name="J. Bacteriol.">
        <title>Genome Sequence of Idiomarina xiamenensis Type Strain 10-D-4.</title>
        <authorList>
            <person name="Lai Q."/>
            <person name="Wang L."/>
            <person name="Wang W."/>
            <person name="Shao Z."/>
        </authorList>
    </citation>
    <scope>NUCLEOTIDE SEQUENCE [LARGE SCALE GENOMIC DNA]</scope>
    <source>
        <strain evidence="9 10">10-D-4</strain>
    </source>
</reference>
<evidence type="ECO:0000313" key="9">
    <source>
        <dbReference type="EMBL" id="EKE83450.1"/>
    </source>
</evidence>
<dbReference type="PATRIC" id="fig|740709.3.peg.1724"/>
<evidence type="ECO:0000256" key="2">
    <source>
        <dbReference type="ARBA" id="ARBA00022617"/>
    </source>
</evidence>
<comment type="caution">
    <text evidence="9">The sequence shown here is derived from an EMBL/GenBank/DDBJ whole genome shotgun (WGS) entry which is preliminary data.</text>
</comment>
<feature type="signal peptide" evidence="7">
    <location>
        <begin position="1"/>
        <end position="26"/>
    </location>
</feature>
<evidence type="ECO:0000256" key="4">
    <source>
        <dbReference type="ARBA" id="ARBA00022982"/>
    </source>
</evidence>
<dbReference type="GO" id="GO:0009055">
    <property type="term" value="F:electron transfer activity"/>
    <property type="evidence" value="ECO:0007669"/>
    <property type="project" value="InterPro"/>
</dbReference>
<dbReference type="GO" id="GO:0020037">
    <property type="term" value="F:heme binding"/>
    <property type="evidence" value="ECO:0007669"/>
    <property type="project" value="InterPro"/>
</dbReference>
<evidence type="ECO:0000256" key="1">
    <source>
        <dbReference type="ARBA" id="ARBA00022448"/>
    </source>
</evidence>
<keyword evidence="1" id="KW-0813">Transport</keyword>
<dbReference type="GO" id="GO:0005506">
    <property type="term" value="F:iron ion binding"/>
    <property type="evidence" value="ECO:0007669"/>
    <property type="project" value="InterPro"/>
</dbReference>
<keyword evidence="3 6" id="KW-0479">Metal-binding</keyword>
<protein>
    <submittedName>
        <fullName evidence="9">Cytochrome c5</fullName>
    </submittedName>
</protein>
<dbReference type="STRING" id="740709.A10D4_08512"/>
<dbReference type="eggNOG" id="COG3245">
    <property type="taxonomic scope" value="Bacteria"/>
</dbReference>
<gene>
    <name evidence="9" type="ORF">A10D4_08512</name>
</gene>
<dbReference type="PRINTS" id="PR00607">
    <property type="entry name" value="CYTCHROMECIE"/>
</dbReference>
<dbReference type="SUPFAM" id="SSF46626">
    <property type="entry name" value="Cytochrome c"/>
    <property type="match status" value="1"/>
</dbReference>
<dbReference type="EMBL" id="AMRG01000009">
    <property type="protein sequence ID" value="EKE83450.1"/>
    <property type="molecule type" value="Genomic_DNA"/>
</dbReference>
<dbReference type="InterPro" id="IPR009056">
    <property type="entry name" value="Cyt_c-like_dom"/>
</dbReference>
<evidence type="ECO:0000256" key="7">
    <source>
        <dbReference type="SAM" id="SignalP"/>
    </source>
</evidence>
<dbReference type="InterPro" id="IPR002323">
    <property type="entry name" value="Cyt_CIE"/>
</dbReference>